<dbReference type="PANTHER" id="PTHR31061:SF24">
    <property type="entry name" value="LD22376P"/>
    <property type="match status" value="1"/>
</dbReference>
<dbReference type="EMBL" id="GL349564">
    <property type="protein sequence ID" value="EFI49745.1"/>
    <property type="molecule type" value="Genomic_DNA"/>
</dbReference>
<sequence>MTQQRLISLDMLRGLAMAGMILVNNPGSWSHIYVPLEHSVWNGLTPTDLVFPFFVFAMGMAMGFSTKNLTALRASYLRKVMKRSVLLFVIGLLLTLLGRWLNTGELCFSQLRVMGVLQRLSLSYLVVALIVRRVKGVPTMTFVVVALLSGYWVLLLLGHGFDFSANNIVAVVDRWLLGESHLYIERLPDGTPIAFDPEGLLSTIPCVAQVLLGYICSRLLCTSQELPQRILRLAVIGALLLLSGLLLSYMCPLNKKIWSSTFVMVTSGYALLAWTVMAWFADLKKQSRWAYPLVAFGSNALALYVFSGLALKLIGLIKINTVPLPEVFYNLLVSLLSGKCIASLIFAFFYIVCCFVLAHSLYKRNIFIKL</sequence>
<feature type="transmembrane region" description="Helical" evidence="1">
    <location>
        <begin position="143"/>
        <end position="161"/>
    </location>
</feature>
<feature type="transmembrane region" description="Helical" evidence="1">
    <location>
        <begin position="84"/>
        <end position="101"/>
    </location>
</feature>
<feature type="transmembrane region" description="Helical" evidence="1">
    <location>
        <begin position="262"/>
        <end position="281"/>
    </location>
</feature>
<dbReference type="AlphaFoldDB" id="D7N9Y8"/>
<feature type="transmembrane region" description="Helical" evidence="1">
    <location>
        <begin position="329"/>
        <end position="362"/>
    </location>
</feature>
<evidence type="ECO:0000259" key="2">
    <source>
        <dbReference type="Pfam" id="PF01757"/>
    </source>
</evidence>
<evidence type="ECO:0000313" key="4">
    <source>
        <dbReference type="Proteomes" id="UP000003805"/>
    </source>
</evidence>
<name>D7N9Y8_9BACT</name>
<feature type="transmembrane region" description="Helical" evidence="1">
    <location>
        <begin position="113"/>
        <end position="131"/>
    </location>
</feature>
<protein>
    <submittedName>
        <fullName evidence="3">Membrane protein</fullName>
    </submittedName>
</protein>
<gene>
    <name evidence="3" type="ORF">HMPREF0665_00471</name>
</gene>
<accession>D7N9Y8</accession>
<evidence type="ECO:0000313" key="3">
    <source>
        <dbReference type="EMBL" id="EFI49745.1"/>
    </source>
</evidence>
<dbReference type="Proteomes" id="UP000003805">
    <property type="component" value="Miscellaneous, Scaffold supercont1.1"/>
</dbReference>
<dbReference type="GO" id="GO:0016747">
    <property type="term" value="F:acyltransferase activity, transferring groups other than amino-acyl groups"/>
    <property type="evidence" value="ECO:0007669"/>
    <property type="project" value="InterPro"/>
</dbReference>
<proteinExistence type="predicted"/>
<reference evidence="3" key="1">
    <citation type="submission" date="2010-02" db="EMBL/GenBank/DDBJ databases">
        <title>The Genome Sequence of Prevotella oris strain C735.</title>
        <authorList>
            <consortium name="The Broad Institute Genome Sequencing Platform"/>
            <person name="Ward D."/>
            <person name="Feldgarden M."/>
            <person name="Earl A."/>
            <person name="Young S.K."/>
            <person name="Zeng Q."/>
            <person name="Koehrsen M."/>
            <person name="Alvarado L."/>
            <person name="Berlin A."/>
            <person name="Bochicchio J."/>
            <person name="Borenstein D."/>
            <person name="Chapman S.B."/>
            <person name="Chen Z."/>
            <person name="Engels R."/>
            <person name="Freedman E."/>
            <person name="Gellesch M."/>
            <person name="Goldberg J."/>
            <person name="Griggs A."/>
            <person name="Gujja S."/>
            <person name="Heilman E."/>
            <person name="Heiman D."/>
            <person name="Hepburn T."/>
            <person name="Howarth C."/>
            <person name="Jen D."/>
            <person name="Larson L."/>
            <person name="Mehta T."/>
            <person name="Park D."/>
            <person name="Pearson M."/>
            <person name="Roberts A."/>
            <person name="Saif S."/>
            <person name="Shea T."/>
            <person name="Shenoy N."/>
            <person name="Sisk P."/>
            <person name="Stolte C."/>
            <person name="Sykes S."/>
            <person name="Thomson T."/>
            <person name="Walk T."/>
            <person name="White J."/>
            <person name="Yandava C."/>
            <person name="Sibley C.D."/>
            <person name="Field T.R."/>
            <person name="Grinwis M."/>
            <person name="Eshaghurshan C.S."/>
            <person name="Surette M.G."/>
            <person name="Haas B."/>
            <person name="Nusbaum C."/>
            <person name="Birren B."/>
        </authorList>
    </citation>
    <scope>NUCLEOTIDE SEQUENCE [LARGE SCALE GENOMIC DNA]</scope>
    <source>
        <strain evidence="3">C735</strain>
    </source>
</reference>
<dbReference type="InterPro" id="IPR002656">
    <property type="entry name" value="Acyl_transf_3_dom"/>
</dbReference>
<dbReference type="Pfam" id="PF01757">
    <property type="entry name" value="Acyl_transf_3"/>
    <property type="match status" value="1"/>
</dbReference>
<dbReference type="HOGENOM" id="CLU_029171_4_0_10"/>
<keyword evidence="1" id="KW-1133">Transmembrane helix</keyword>
<dbReference type="eggNOG" id="COG4299">
    <property type="taxonomic scope" value="Bacteria"/>
</dbReference>
<feature type="transmembrane region" description="Helical" evidence="1">
    <location>
        <begin position="233"/>
        <end position="250"/>
    </location>
</feature>
<organism evidence="3 4">
    <name type="scientific">Segatella oris C735</name>
    <dbReference type="NCBI Taxonomy" id="563008"/>
    <lineage>
        <taxon>Bacteria</taxon>
        <taxon>Pseudomonadati</taxon>
        <taxon>Bacteroidota</taxon>
        <taxon>Bacteroidia</taxon>
        <taxon>Bacteroidales</taxon>
        <taxon>Prevotellaceae</taxon>
        <taxon>Segatella</taxon>
    </lineage>
</organism>
<keyword evidence="1" id="KW-0812">Transmembrane</keyword>
<dbReference type="PANTHER" id="PTHR31061">
    <property type="entry name" value="LD22376P"/>
    <property type="match status" value="1"/>
</dbReference>
<keyword evidence="4" id="KW-1185">Reference proteome</keyword>
<feature type="transmembrane region" description="Helical" evidence="1">
    <location>
        <begin position="200"/>
        <end position="221"/>
    </location>
</feature>
<evidence type="ECO:0000256" key="1">
    <source>
        <dbReference type="SAM" id="Phobius"/>
    </source>
</evidence>
<feature type="domain" description="Acyltransferase 3" evidence="2">
    <location>
        <begin position="7"/>
        <end position="355"/>
    </location>
</feature>
<feature type="transmembrane region" description="Helical" evidence="1">
    <location>
        <begin position="12"/>
        <end position="29"/>
    </location>
</feature>
<feature type="transmembrane region" description="Helical" evidence="1">
    <location>
        <begin position="293"/>
        <end position="317"/>
    </location>
</feature>
<feature type="transmembrane region" description="Helical" evidence="1">
    <location>
        <begin position="49"/>
        <end position="72"/>
    </location>
</feature>
<keyword evidence="1" id="KW-0472">Membrane</keyword>